<dbReference type="InterPro" id="IPR004360">
    <property type="entry name" value="Glyas_Fos-R_dOase_dom"/>
</dbReference>
<reference evidence="2" key="1">
    <citation type="submission" date="2018-05" db="EMBL/GenBank/DDBJ databases">
        <authorList>
            <person name="Lanie J.A."/>
            <person name="Ng W.-L."/>
            <person name="Kazmierczak K.M."/>
            <person name="Andrzejewski T.M."/>
            <person name="Davidsen T.M."/>
            <person name="Wayne K.J."/>
            <person name="Tettelin H."/>
            <person name="Glass J.I."/>
            <person name="Rusch D."/>
            <person name="Podicherti R."/>
            <person name="Tsui H.-C.T."/>
            <person name="Winkler M.E."/>
        </authorList>
    </citation>
    <scope>NUCLEOTIDE SEQUENCE</scope>
</reference>
<proteinExistence type="predicted"/>
<dbReference type="Pfam" id="PF00903">
    <property type="entry name" value="Glyoxalase"/>
    <property type="match status" value="1"/>
</dbReference>
<organism evidence="2">
    <name type="scientific">marine metagenome</name>
    <dbReference type="NCBI Taxonomy" id="408172"/>
    <lineage>
        <taxon>unclassified sequences</taxon>
        <taxon>metagenomes</taxon>
        <taxon>ecological metagenomes</taxon>
    </lineage>
</organism>
<name>A0A381VV80_9ZZZZ</name>
<accession>A0A381VV80</accession>
<dbReference type="InterPro" id="IPR037523">
    <property type="entry name" value="VOC_core"/>
</dbReference>
<evidence type="ECO:0000313" key="2">
    <source>
        <dbReference type="EMBL" id="SVA43527.1"/>
    </source>
</evidence>
<dbReference type="SUPFAM" id="SSF54593">
    <property type="entry name" value="Glyoxalase/Bleomycin resistance protein/Dihydroxybiphenyl dioxygenase"/>
    <property type="match status" value="1"/>
</dbReference>
<feature type="domain" description="VOC" evidence="1">
    <location>
        <begin position="4"/>
        <end position="117"/>
    </location>
</feature>
<evidence type="ECO:0000259" key="1">
    <source>
        <dbReference type="PROSITE" id="PS51819"/>
    </source>
</evidence>
<dbReference type="EMBL" id="UINC01009720">
    <property type="protein sequence ID" value="SVA43527.1"/>
    <property type="molecule type" value="Genomic_DNA"/>
</dbReference>
<protein>
    <recommendedName>
        <fullName evidence="1">VOC domain-containing protein</fullName>
    </recommendedName>
</protein>
<gene>
    <name evidence="2" type="ORF">METZ01_LOCUS96381</name>
</gene>
<dbReference type="Gene3D" id="3.10.180.10">
    <property type="entry name" value="2,3-Dihydroxybiphenyl 1,2-Dioxygenase, domain 1"/>
    <property type="match status" value="1"/>
</dbReference>
<dbReference type="InterPro" id="IPR029068">
    <property type="entry name" value="Glyas_Bleomycin-R_OHBP_Dase"/>
</dbReference>
<dbReference type="PROSITE" id="PS51819">
    <property type="entry name" value="VOC"/>
    <property type="match status" value="1"/>
</dbReference>
<dbReference type="AlphaFoldDB" id="A0A381VV80"/>
<sequence>MPITGLHTMFYSSEVDAFRAVMRDAFELPYWDDGDGFIMFHCPPATMEPHPGPMEIDVPAAGPPTHAVGFVCDDIDATIEELRAKGVGFRGKKMDMGWGHAIVMVLPGGVEMVLEEAHTSDDA</sequence>